<keyword evidence="10" id="KW-1185">Reference proteome</keyword>
<proteinExistence type="predicted"/>
<evidence type="ECO:0000313" key="9">
    <source>
        <dbReference type="EMBL" id="TSJ41510.1"/>
    </source>
</evidence>
<dbReference type="InterPro" id="IPR037066">
    <property type="entry name" value="Plug_dom_sf"/>
</dbReference>
<dbReference type="PANTHER" id="PTHR30069:SF29">
    <property type="entry name" value="HEMOGLOBIN AND HEMOGLOBIN-HAPTOGLOBIN-BINDING PROTEIN 1-RELATED"/>
    <property type="match status" value="1"/>
</dbReference>
<keyword evidence="6" id="KW-0472">Membrane</keyword>
<gene>
    <name evidence="9" type="ORF">FO442_13680</name>
</gene>
<keyword evidence="2" id="KW-0813">Transport</keyword>
<reference evidence="9 10" key="1">
    <citation type="submission" date="2019-07" db="EMBL/GenBank/DDBJ databases">
        <authorList>
            <person name="Huq M.A."/>
        </authorList>
    </citation>
    <scope>NUCLEOTIDE SEQUENCE [LARGE SCALE GENOMIC DNA]</scope>
    <source>
        <strain evidence="9 10">MAH-3</strain>
    </source>
</reference>
<dbReference type="RefSeq" id="WP_144333771.1">
    <property type="nucleotide sequence ID" value="NZ_VLPL01000007.1"/>
</dbReference>
<keyword evidence="3" id="KW-1134">Transmembrane beta strand</keyword>
<dbReference type="OrthoDB" id="1109239at2"/>
<dbReference type="InterPro" id="IPR012910">
    <property type="entry name" value="Plug_dom"/>
</dbReference>
<dbReference type="InterPro" id="IPR036942">
    <property type="entry name" value="Beta-barrel_TonB_sf"/>
</dbReference>
<keyword evidence="4" id="KW-0812">Transmembrane</keyword>
<comment type="caution">
    <text evidence="9">The sequence shown here is derived from an EMBL/GenBank/DDBJ whole genome shotgun (WGS) entry which is preliminary data.</text>
</comment>
<dbReference type="Gene3D" id="2.40.170.20">
    <property type="entry name" value="TonB-dependent receptor, beta-barrel domain"/>
    <property type="match status" value="1"/>
</dbReference>
<evidence type="ECO:0000256" key="4">
    <source>
        <dbReference type="ARBA" id="ARBA00022692"/>
    </source>
</evidence>
<comment type="subcellular location">
    <subcellularLocation>
        <location evidence="1">Cell outer membrane</location>
        <topology evidence="1">Multi-pass membrane protein</topology>
    </subcellularLocation>
</comment>
<feature type="domain" description="TonB-dependent receptor plug" evidence="8">
    <location>
        <begin position="123"/>
        <end position="222"/>
    </location>
</feature>
<dbReference type="InterPro" id="IPR039426">
    <property type="entry name" value="TonB-dep_rcpt-like"/>
</dbReference>
<dbReference type="PANTHER" id="PTHR30069">
    <property type="entry name" value="TONB-DEPENDENT OUTER MEMBRANE RECEPTOR"/>
    <property type="match status" value="1"/>
</dbReference>
<dbReference type="Pfam" id="PF07715">
    <property type="entry name" value="Plug"/>
    <property type="match status" value="1"/>
</dbReference>
<evidence type="ECO:0000256" key="6">
    <source>
        <dbReference type="ARBA" id="ARBA00023136"/>
    </source>
</evidence>
<accession>A0A556MNL0</accession>
<dbReference type="AlphaFoldDB" id="A0A556MNL0"/>
<keyword evidence="9" id="KW-0675">Receptor</keyword>
<dbReference type="Gene3D" id="2.170.130.10">
    <property type="entry name" value="TonB-dependent receptor, plug domain"/>
    <property type="match status" value="1"/>
</dbReference>
<protein>
    <submittedName>
        <fullName evidence="9">TonB-dependent receptor</fullName>
    </submittedName>
</protein>
<organism evidence="9 10">
    <name type="scientific">Fluviicola chungangensis</name>
    <dbReference type="NCBI Taxonomy" id="2597671"/>
    <lineage>
        <taxon>Bacteria</taxon>
        <taxon>Pseudomonadati</taxon>
        <taxon>Bacteroidota</taxon>
        <taxon>Flavobacteriia</taxon>
        <taxon>Flavobacteriales</taxon>
        <taxon>Crocinitomicaceae</taxon>
        <taxon>Fluviicola</taxon>
    </lineage>
</organism>
<evidence type="ECO:0000313" key="10">
    <source>
        <dbReference type="Proteomes" id="UP000316008"/>
    </source>
</evidence>
<keyword evidence="5" id="KW-0732">Signal</keyword>
<evidence type="ECO:0000256" key="5">
    <source>
        <dbReference type="ARBA" id="ARBA00022729"/>
    </source>
</evidence>
<evidence type="ECO:0000256" key="2">
    <source>
        <dbReference type="ARBA" id="ARBA00022448"/>
    </source>
</evidence>
<evidence type="ECO:0000256" key="3">
    <source>
        <dbReference type="ARBA" id="ARBA00022452"/>
    </source>
</evidence>
<dbReference type="Proteomes" id="UP000316008">
    <property type="component" value="Unassembled WGS sequence"/>
</dbReference>
<keyword evidence="7" id="KW-0998">Cell outer membrane</keyword>
<sequence length="738" mass="83704">MKYAILGFFLFFLSFSQAQLQGIVFGIKNGGKIQLKQAKIILRKAQIQVYSEENGRFEIILPKELPDVLVVSAPGYESDSVIVTKEDRFSGLEITLFEIDELDEVVVEFKQDSKTFSRLKPLQVENLGEGELKKAACCNLSESFETNATVDVNFTDAVSGAKKIQLLGLDGVYTQLQMENIPFLTGLESSFGLNSVPGTWVESIQITKGTGSVVNGYESMAGLINVEFRKPTTMQRFFVNGYGSSLGRAELNVHGGQMINDKWSTGTFAHVSTLQSEWDRNNDGFRDAPLSKSGSFMNRWEYTGKKFETRFGVNGYYDQRLGGQLYGLANRYRAETTNQHAELFAKTGFLFPKKPYQSFGIVYQFKYHQSDGLYGLRDFGGKELRGYINAIFDGIIGTTSHKYKVGVSAVGQDLHQHIDSANFNRNVITPGAFLEYTYTGTRLVLVAGMRADFQTAFGDQKEKFQFSPRVHAKYTLDEFTDLRLTTGKSWRLPTVVMDNSSLLATSKTWVVNGSNEQEEVWNSGVSVVRTMRWWNRSASISADFYYARFTKQLIIDREQSTDSIFFGFQRNISRSSTFQTELSFMPWRTITFRLAYKYLEVKADYVGSLRQQVMIPQHRGLFNVAFASRNKKWEVDGTISVYSPMRLPDVALPDGSYLTDEKSKVVPVGLAQITRHFKRWDLYVGGENLFNFRQKNPIISANNPYDPTFDATRVWAPVMGTVVYAGFRYEIKRKVEKK</sequence>
<name>A0A556MNL0_9FLAO</name>
<dbReference type="SUPFAM" id="SSF56935">
    <property type="entry name" value="Porins"/>
    <property type="match status" value="1"/>
</dbReference>
<dbReference type="GO" id="GO:0009279">
    <property type="term" value="C:cell outer membrane"/>
    <property type="evidence" value="ECO:0007669"/>
    <property type="project" value="UniProtKB-SubCell"/>
</dbReference>
<evidence type="ECO:0000256" key="1">
    <source>
        <dbReference type="ARBA" id="ARBA00004571"/>
    </source>
</evidence>
<evidence type="ECO:0000256" key="7">
    <source>
        <dbReference type="ARBA" id="ARBA00023237"/>
    </source>
</evidence>
<evidence type="ECO:0000259" key="8">
    <source>
        <dbReference type="Pfam" id="PF07715"/>
    </source>
</evidence>
<dbReference type="GO" id="GO:0044718">
    <property type="term" value="P:siderophore transmembrane transport"/>
    <property type="evidence" value="ECO:0007669"/>
    <property type="project" value="TreeGrafter"/>
</dbReference>
<dbReference type="GO" id="GO:0015344">
    <property type="term" value="F:siderophore uptake transmembrane transporter activity"/>
    <property type="evidence" value="ECO:0007669"/>
    <property type="project" value="TreeGrafter"/>
</dbReference>
<dbReference type="EMBL" id="VLPL01000007">
    <property type="protein sequence ID" value="TSJ41510.1"/>
    <property type="molecule type" value="Genomic_DNA"/>
</dbReference>